<evidence type="ECO:0000313" key="1">
    <source>
        <dbReference type="EMBL" id="SPD14109.1"/>
    </source>
</evidence>
<proteinExistence type="predicted"/>
<dbReference type="EMBL" id="OIVN01003879">
    <property type="protein sequence ID" value="SPD14109.1"/>
    <property type="molecule type" value="Genomic_DNA"/>
</dbReference>
<name>A0A2N9HR54_FAGSY</name>
<gene>
    <name evidence="1" type="ORF">FSB_LOCUS41991</name>
</gene>
<dbReference type="AlphaFoldDB" id="A0A2N9HR54"/>
<sequence length="59" mass="6458">MVAWVSFGFLVSSDGPTSHGQANHSGHVVVMMAMSRSRTHTCILELRQACKAVIEEPPY</sequence>
<organism evidence="1">
    <name type="scientific">Fagus sylvatica</name>
    <name type="common">Beechnut</name>
    <dbReference type="NCBI Taxonomy" id="28930"/>
    <lineage>
        <taxon>Eukaryota</taxon>
        <taxon>Viridiplantae</taxon>
        <taxon>Streptophyta</taxon>
        <taxon>Embryophyta</taxon>
        <taxon>Tracheophyta</taxon>
        <taxon>Spermatophyta</taxon>
        <taxon>Magnoliopsida</taxon>
        <taxon>eudicotyledons</taxon>
        <taxon>Gunneridae</taxon>
        <taxon>Pentapetalae</taxon>
        <taxon>rosids</taxon>
        <taxon>fabids</taxon>
        <taxon>Fagales</taxon>
        <taxon>Fagaceae</taxon>
        <taxon>Fagus</taxon>
    </lineage>
</organism>
<reference evidence="1" key="1">
    <citation type="submission" date="2018-02" db="EMBL/GenBank/DDBJ databases">
        <authorList>
            <person name="Cohen D.B."/>
            <person name="Kent A.D."/>
        </authorList>
    </citation>
    <scope>NUCLEOTIDE SEQUENCE</scope>
</reference>
<protein>
    <submittedName>
        <fullName evidence="1">Uncharacterized protein</fullName>
    </submittedName>
</protein>
<accession>A0A2N9HR54</accession>